<dbReference type="AlphaFoldDB" id="A0AAE3EQA1"/>
<dbReference type="Pfam" id="PF04932">
    <property type="entry name" value="Wzy_C"/>
    <property type="match status" value="1"/>
</dbReference>
<keyword evidence="3 5" id="KW-1133">Transmembrane helix</keyword>
<sequence length="419" mass="47664">MILLRTYKAFTKEPYYYGALAYAFLIPFFQLAATIAMGLWLGLSFLGYRRTNNNKKSLLLLFPALFVSYLVGMLWFHEVSYTIMEHKLSLLVFPLIFYLHSYNGHQKRNILRLFVLGLCFSLIICFGIALYRSISLYGGSFHFAANVLADRDFFESILYGGNYFFGQQFSIFHQTVYFALYLSTGVALLLFCRIGISERYKLLLIAFFVIAAFLISNKAGLVSLALIFPLKLIVARYSLIRKLVLSLSFLAGLVIIGLANPRMLGSIKKLAKGELEIDKEARYDFKTRLLSWDAAIDLIGQSPILGYGAANTQNELDRVYEQKEYVFPLKNRNNAHNQFLQIWLENGLLGLVLFLSVFMGLIITAREGGANIMLISAMVVLFFLNALFESYLNRFSGISYFTCVCCFIFSGHKEGRAVY</sequence>
<evidence type="ECO:0000256" key="4">
    <source>
        <dbReference type="ARBA" id="ARBA00023136"/>
    </source>
</evidence>
<evidence type="ECO:0000256" key="5">
    <source>
        <dbReference type="SAM" id="Phobius"/>
    </source>
</evidence>
<protein>
    <submittedName>
        <fullName evidence="7">O-antigen ligase family protein</fullName>
    </submittedName>
</protein>
<evidence type="ECO:0000259" key="6">
    <source>
        <dbReference type="Pfam" id="PF04932"/>
    </source>
</evidence>
<dbReference type="InterPro" id="IPR007016">
    <property type="entry name" value="O-antigen_ligase-rel_domated"/>
</dbReference>
<feature type="transmembrane region" description="Helical" evidence="5">
    <location>
        <begin position="203"/>
        <end position="227"/>
    </location>
</feature>
<feature type="transmembrane region" description="Helical" evidence="5">
    <location>
        <begin position="395"/>
        <end position="412"/>
    </location>
</feature>
<feature type="transmembrane region" description="Helical" evidence="5">
    <location>
        <begin position="239"/>
        <end position="259"/>
    </location>
</feature>
<keyword evidence="7" id="KW-0436">Ligase</keyword>
<feature type="domain" description="O-antigen ligase-related" evidence="6">
    <location>
        <begin position="204"/>
        <end position="355"/>
    </location>
</feature>
<keyword evidence="2 5" id="KW-0812">Transmembrane</keyword>
<feature type="transmembrane region" description="Helical" evidence="5">
    <location>
        <begin position="171"/>
        <end position="191"/>
    </location>
</feature>
<keyword evidence="8" id="KW-1185">Reference proteome</keyword>
<dbReference type="GO" id="GO:0016020">
    <property type="term" value="C:membrane"/>
    <property type="evidence" value="ECO:0007669"/>
    <property type="project" value="UniProtKB-SubCell"/>
</dbReference>
<evidence type="ECO:0000256" key="3">
    <source>
        <dbReference type="ARBA" id="ARBA00022989"/>
    </source>
</evidence>
<evidence type="ECO:0000313" key="7">
    <source>
        <dbReference type="EMBL" id="MCG2459125.1"/>
    </source>
</evidence>
<feature type="transmembrane region" description="Helical" evidence="5">
    <location>
        <begin position="58"/>
        <end position="77"/>
    </location>
</feature>
<proteinExistence type="predicted"/>
<evidence type="ECO:0000256" key="1">
    <source>
        <dbReference type="ARBA" id="ARBA00004141"/>
    </source>
</evidence>
<comment type="caution">
    <text evidence="7">The sequence shown here is derived from an EMBL/GenBank/DDBJ whole genome shotgun (WGS) entry which is preliminary data.</text>
</comment>
<dbReference type="Proteomes" id="UP001200642">
    <property type="component" value="Unassembled WGS sequence"/>
</dbReference>
<dbReference type="PANTHER" id="PTHR37422:SF13">
    <property type="entry name" value="LIPOPOLYSACCHARIDE BIOSYNTHESIS PROTEIN PA4999-RELATED"/>
    <property type="match status" value="1"/>
</dbReference>
<dbReference type="RefSeq" id="WP_317900279.1">
    <property type="nucleotide sequence ID" value="NZ_JAIRBC010000001.1"/>
</dbReference>
<keyword evidence="4 5" id="KW-0472">Membrane</keyword>
<dbReference type="GO" id="GO:0016874">
    <property type="term" value="F:ligase activity"/>
    <property type="evidence" value="ECO:0007669"/>
    <property type="project" value="UniProtKB-KW"/>
</dbReference>
<feature type="transmembrane region" description="Helical" evidence="5">
    <location>
        <begin position="113"/>
        <end position="134"/>
    </location>
</feature>
<feature type="transmembrane region" description="Helical" evidence="5">
    <location>
        <begin position="20"/>
        <end position="46"/>
    </location>
</feature>
<feature type="transmembrane region" description="Helical" evidence="5">
    <location>
        <begin position="342"/>
        <end position="363"/>
    </location>
</feature>
<accession>A0AAE3EQA1</accession>
<dbReference type="InterPro" id="IPR051533">
    <property type="entry name" value="WaaL-like"/>
</dbReference>
<feature type="transmembrane region" description="Helical" evidence="5">
    <location>
        <begin position="369"/>
        <end position="388"/>
    </location>
</feature>
<reference evidence="7" key="1">
    <citation type="submission" date="2023-02" db="EMBL/GenBank/DDBJ databases">
        <title>Genome of Flavobacteriaceae gen. nov. sp. strain F89.</title>
        <authorList>
            <person name="Wang Y."/>
        </authorList>
    </citation>
    <scope>NUCLEOTIDE SEQUENCE</scope>
    <source>
        <strain evidence="7">F89</strain>
    </source>
</reference>
<feature type="transmembrane region" description="Helical" evidence="5">
    <location>
        <begin position="83"/>
        <end position="101"/>
    </location>
</feature>
<dbReference type="PANTHER" id="PTHR37422">
    <property type="entry name" value="TEICHURONIC ACID BIOSYNTHESIS PROTEIN TUAE"/>
    <property type="match status" value="1"/>
</dbReference>
<evidence type="ECO:0000313" key="8">
    <source>
        <dbReference type="Proteomes" id="UP001200642"/>
    </source>
</evidence>
<gene>
    <name evidence="7" type="ORF">K8352_00020</name>
</gene>
<comment type="subcellular location">
    <subcellularLocation>
        <location evidence="1">Membrane</location>
        <topology evidence="1">Multi-pass membrane protein</topology>
    </subcellularLocation>
</comment>
<organism evidence="7 8">
    <name type="scientific">Cerina litoralis</name>
    <dbReference type="NCBI Taxonomy" id="2874477"/>
    <lineage>
        <taxon>Bacteria</taxon>
        <taxon>Pseudomonadati</taxon>
        <taxon>Bacteroidota</taxon>
        <taxon>Flavobacteriia</taxon>
        <taxon>Flavobacteriales</taxon>
        <taxon>Flavobacteriaceae</taxon>
        <taxon>Cerina</taxon>
    </lineage>
</organism>
<name>A0AAE3EQA1_9FLAO</name>
<evidence type="ECO:0000256" key="2">
    <source>
        <dbReference type="ARBA" id="ARBA00022692"/>
    </source>
</evidence>
<dbReference type="EMBL" id="JAIRBC010000001">
    <property type="protein sequence ID" value="MCG2459125.1"/>
    <property type="molecule type" value="Genomic_DNA"/>
</dbReference>